<dbReference type="PRINTS" id="PR00455">
    <property type="entry name" value="HTHTETR"/>
</dbReference>
<dbReference type="EMBL" id="QUAK01000115">
    <property type="protein sequence ID" value="RFU84716.1"/>
    <property type="molecule type" value="Genomic_DNA"/>
</dbReference>
<evidence type="ECO:0000259" key="5">
    <source>
        <dbReference type="PROSITE" id="PS50977"/>
    </source>
</evidence>
<dbReference type="InterPro" id="IPR009057">
    <property type="entry name" value="Homeodomain-like_sf"/>
</dbReference>
<evidence type="ECO:0000256" key="2">
    <source>
        <dbReference type="ARBA" id="ARBA00023125"/>
    </source>
</evidence>
<keyword evidence="1" id="KW-0805">Transcription regulation</keyword>
<feature type="DNA-binding region" description="H-T-H motif" evidence="4">
    <location>
        <begin position="28"/>
        <end position="47"/>
    </location>
</feature>
<dbReference type="InterPro" id="IPR001647">
    <property type="entry name" value="HTH_TetR"/>
</dbReference>
<protein>
    <submittedName>
        <fullName evidence="6">TetR family transcriptional regulator</fullName>
    </submittedName>
</protein>
<evidence type="ECO:0000313" key="6">
    <source>
        <dbReference type="EMBL" id="RFU84716.1"/>
    </source>
</evidence>
<evidence type="ECO:0000256" key="3">
    <source>
        <dbReference type="ARBA" id="ARBA00023163"/>
    </source>
</evidence>
<evidence type="ECO:0000256" key="1">
    <source>
        <dbReference type="ARBA" id="ARBA00023015"/>
    </source>
</evidence>
<comment type="caution">
    <text evidence="6">The sequence shown here is derived from an EMBL/GenBank/DDBJ whole genome shotgun (WGS) entry which is preliminary data.</text>
</comment>
<dbReference type="GO" id="GO:0000976">
    <property type="term" value="F:transcription cis-regulatory region binding"/>
    <property type="evidence" value="ECO:0007669"/>
    <property type="project" value="TreeGrafter"/>
</dbReference>
<dbReference type="GO" id="GO:0003700">
    <property type="term" value="F:DNA-binding transcription factor activity"/>
    <property type="evidence" value="ECO:0007669"/>
    <property type="project" value="TreeGrafter"/>
</dbReference>
<keyword evidence="3" id="KW-0804">Transcription</keyword>
<dbReference type="OrthoDB" id="3210235at2"/>
<dbReference type="PANTHER" id="PTHR30055:SF234">
    <property type="entry name" value="HTH-TYPE TRANSCRIPTIONAL REGULATOR BETI"/>
    <property type="match status" value="1"/>
</dbReference>
<dbReference type="AlphaFoldDB" id="A0A372M1A3"/>
<proteinExistence type="predicted"/>
<organism evidence="6 7">
    <name type="scientific">Streptomyces triticagri</name>
    <dbReference type="NCBI Taxonomy" id="2293568"/>
    <lineage>
        <taxon>Bacteria</taxon>
        <taxon>Bacillati</taxon>
        <taxon>Actinomycetota</taxon>
        <taxon>Actinomycetes</taxon>
        <taxon>Kitasatosporales</taxon>
        <taxon>Streptomycetaceae</taxon>
        <taxon>Streptomyces</taxon>
    </lineage>
</organism>
<keyword evidence="2 4" id="KW-0238">DNA-binding</keyword>
<dbReference type="PROSITE" id="PS50977">
    <property type="entry name" value="HTH_TETR_2"/>
    <property type="match status" value="1"/>
</dbReference>
<accession>A0A372M1A3</accession>
<dbReference type="RefSeq" id="WP_128557680.1">
    <property type="nucleotide sequence ID" value="NZ_QUAK01000115.1"/>
</dbReference>
<evidence type="ECO:0000256" key="4">
    <source>
        <dbReference type="PROSITE-ProRule" id="PRU00335"/>
    </source>
</evidence>
<dbReference type="Proteomes" id="UP000263094">
    <property type="component" value="Unassembled WGS sequence"/>
</dbReference>
<reference evidence="6 7" key="1">
    <citation type="submission" date="2018-08" db="EMBL/GenBank/DDBJ databases">
        <title>Isolation, diversity and antifungal activity of Actinobacteria from wheat.</title>
        <authorList>
            <person name="Han C."/>
        </authorList>
    </citation>
    <scope>NUCLEOTIDE SEQUENCE [LARGE SCALE GENOMIC DNA]</scope>
    <source>
        <strain evidence="6 7">NEAU-YY421</strain>
    </source>
</reference>
<dbReference type="Gene3D" id="1.10.357.10">
    <property type="entry name" value="Tetracycline Repressor, domain 2"/>
    <property type="match status" value="1"/>
</dbReference>
<gene>
    <name evidence="6" type="ORF">DY218_21230</name>
</gene>
<dbReference type="PANTHER" id="PTHR30055">
    <property type="entry name" value="HTH-TYPE TRANSCRIPTIONAL REGULATOR RUTR"/>
    <property type="match status" value="1"/>
</dbReference>
<name>A0A372M1A3_9ACTN</name>
<dbReference type="SUPFAM" id="SSF46689">
    <property type="entry name" value="Homeodomain-like"/>
    <property type="match status" value="1"/>
</dbReference>
<keyword evidence="7" id="KW-1185">Reference proteome</keyword>
<dbReference type="Pfam" id="PF00440">
    <property type="entry name" value="TetR_N"/>
    <property type="match status" value="1"/>
</dbReference>
<feature type="domain" description="HTH tetR-type" evidence="5">
    <location>
        <begin position="5"/>
        <end position="65"/>
    </location>
</feature>
<sequence length="186" mass="19730">MVAIRTSRERILRAAVYELAERGYPGCSLRSVARRAGVDSRLLAHYFGDKDSLCAEALQQRCEPLPAPLHDRASGAGRPVAAALLHEWRGEPPLRRALFASALTEERYGVTMRSLLTGVLGGVGGSESRAGRRRTALAVSVVLGLGLLAQAGTADTEARAPRLAADLGAYLDLLLADPPPLGDPPQ</sequence>
<evidence type="ECO:0000313" key="7">
    <source>
        <dbReference type="Proteomes" id="UP000263094"/>
    </source>
</evidence>
<dbReference type="InterPro" id="IPR050109">
    <property type="entry name" value="HTH-type_TetR-like_transc_reg"/>
</dbReference>